<dbReference type="InterPro" id="IPR050570">
    <property type="entry name" value="Cell_wall_metabolism_enzyme"/>
</dbReference>
<evidence type="ECO:0000313" key="3">
    <source>
        <dbReference type="EMBL" id="OGD10080.1"/>
    </source>
</evidence>
<protein>
    <recommendedName>
        <fullName evidence="2">M23ase beta-sheet core domain-containing protein</fullName>
    </recommendedName>
</protein>
<gene>
    <name evidence="3" type="ORF">A2397_04555</name>
</gene>
<accession>A0A1F4ZUW6</accession>
<dbReference type="EMBL" id="MEXR01000014">
    <property type="protein sequence ID" value="OGD10080.1"/>
    <property type="molecule type" value="Genomic_DNA"/>
</dbReference>
<dbReference type="Proteomes" id="UP000176424">
    <property type="component" value="Unassembled WGS sequence"/>
</dbReference>
<keyword evidence="1" id="KW-0732">Signal</keyword>
<reference evidence="3 4" key="1">
    <citation type="journal article" date="2016" name="Nat. Commun.">
        <title>Thousands of microbial genomes shed light on interconnected biogeochemical processes in an aquifer system.</title>
        <authorList>
            <person name="Anantharaman K."/>
            <person name="Brown C.T."/>
            <person name="Hug L.A."/>
            <person name="Sharon I."/>
            <person name="Castelle C.J."/>
            <person name="Probst A.J."/>
            <person name="Thomas B.C."/>
            <person name="Singh A."/>
            <person name="Wilkins M.J."/>
            <person name="Karaoz U."/>
            <person name="Brodie E.L."/>
            <person name="Williams K.H."/>
            <person name="Hubbard S.S."/>
            <person name="Banfield J.F."/>
        </authorList>
    </citation>
    <scope>NUCLEOTIDE SEQUENCE [LARGE SCALE GENOMIC DNA]</scope>
</reference>
<dbReference type="InterPro" id="IPR016047">
    <property type="entry name" value="M23ase_b-sheet_dom"/>
</dbReference>
<organism evidence="3 4">
    <name type="scientific">Candidatus Amesbacteria bacterium RIFOXYB1_FULL_44_23</name>
    <dbReference type="NCBI Taxonomy" id="1797263"/>
    <lineage>
        <taxon>Bacteria</taxon>
        <taxon>Candidatus Amesiibacteriota</taxon>
    </lineage>
</organism>
<feature type="signal peptide" evidence="1">
    <location>
        <begin position="1"/>
        <end position="20"/>
    </location>
</feature>
<dbReference type="PANTHER" id="PTHR21666">
    <property type="entry name" value="PEPTIDASE-RELATED"/>
    <property type="match status" value="1"/>
</dbReference>
<dbReference type="Pfam" id="PF01551">
    <property type="entry name" value="Peptidase_M23"/>
    <property type="match status" value="1"/>
</dbReference>
<proteinExistence type="predicted"/>
<name>A0A1F4ZUW6_9BACT</name>
<dbReference type="PANTHER" id="PTHR21666:SF270">
    <property type="entry name" value="MUREIN HYDROLASE ACTIVATOR ENVC"/>
    <property type="match status" value="1"/>
</dbReference>
<feature type="domain" description="M23ase beta-sheet core" evidence="2">
    <location>
        <begin position="63"/>
        <end position="161"/>
    </location>
</feature>
<evidence type="ECO:0000256" key="1">
    <source>
        <dbReference type="SAM" id="SignalP"/>
    </source>
</evidence>
<evidence type="ECO:0000313" key="4">
    <source>
        <dbReference type="Proteomes" id="UP000176424"/>
    </source>
</evidence>
<comment type="caution">
    <text evidence="3">The sequence shown here is derived from an EMBL/GenBank/DDBJ whole genome shotgun (WGS) entry which is preliminary data.</text>
</comment>
<dbReference type="AlphaFoldDB" id="A0A1F4ZUW6"/>
<dbReference type="GO" id="GO:0004222">
    <property type="term" value="F:metalloendopeptidase activity"/>
    <property type="evidence" value="ECO:0007669"/>
    <property type="project" value="TreeGrafter"/>
</dbReference>
<dbReference type="SUPFAM" id="SSF51261">
    <property type="entry name" value="Duplicated hybrid motif"/>
    <property type="match status" value="1"/>
</dbReference>
<dbReference type="CDD" id="cd12797">
    <property type="entry name" value="M23_peptidase"/>
    <property type="match status" value="1"/>
</dbReference>
<dbReference type="Gene3D" id="2.70.70.10">
    <property type="entry name" value="Glucose Permease (Domain IIA)"/>
    <property type="match status" value="1"/>
</dbReference>
<dbReference type="STRING" id="1797263.A2397_04555"/>
<feature type="chain" id="PRO_5009516118" description="M23ase beta-sheet core domain-containing protein" evidence="1">
    <location>
        <begin position="21"/>
        <end position="237"/>
    </location>
</feature>
<sequence>MNKFLVFIFLISFFPQSTLAAQSWYYPVSDFSGRQSLKSFGQYFERKDYVGKEDIFPNQFLGYHAGIDLEASPSELNQPVPVYAVSSGQIIYSGFMSGYGGLILQKLEGDNLVALYGHLQQSGLPKLGSQVAAGSRLAFLGSAFSADTAGERKHLHFGIYRGVGSYYKGYETSVSALNLRWLNPSDYLLSQKALDPVRDYSPTPVPTLAPATSVKNSNPLIRLLVRILDFFGLKLSY</sequence>
<dbReference type="InterPro" id="IPR011055">
    <property type="entry name" value="Dup_hybrid_motif"/>
</dbReference>
<evidence type="ECO:0000259" key="2">
    <source>
        <dbReference type="Pfam" id="PF01551"/>
    </source>
</evidence>